<dbReference type="EMBL" id="LAZR01023402">
    <property type="protein sequence ID" value="KKL78622.1"/>
    <property type="molecule type" value="Genomic_DNA"/>
</dbReference>
<proteinExistence type="predicted"/>
<evidence type="ECO:0000313" key="2">
    <source>
        <dbReference type="EMBL" id="KKL78622.1"/>
    </source>
</evidence>
<sequence>MLSPEHTFRILEAPDTGQGGGSNGPTGPEYPEQIIQENIHQRFSPRNPTPEEEVFVAFGEAGLRWTPEGRVRELLDNYKATPLWEKVEQKDIDPVSALWELYQEEPYVWMEIVMNAAAKAVAGAEYGLTGNQRVNNRWARALLAIFSLPPSEAGMANKKAE</sequence>
<gene>
    <name evidence="2" type="ORF">LCGC14_2023000</name>
</gene>
<feature type="region of interest" description="Disordered" evidence="1">
    <location>
        <begin position="1"/>
        <end position="31"/>
    </location>
</feature>
<protein>
    <submittedName>
        <fullName evidence="2">Uncharacterized protein</fullName>
    </submittedName>
</protein>
<comment type="caution">
    <text evidence="2">The sequence shown here is derived from an EMBL/GenBank/DDBJ whole genome shotgun (WGS) entry which is preliminary data.</text>
</comment>
<name>A0A0F9HU13_9ZZZZ</name>
<evidence type="ECO:0000256" key="1">
    <source>
        <dbReference type="SAM" id="MobiDB-lite"/>
    </source>
</evidence>
<dbReference type="AlphaFoldDB" id="A0A0F9HU13"/>
<accession>A0A0F9HU13</accession>
<organism evidence="2">
    <name type="scientific">marine sediment metagenome</name>
    <dbReference type="NCBI Taxonomy" id="412755"/>
    <lineage>
        <taxon>unclassified sequences</taxon>
        <taxon>metagenomes</taxon>
        <taxon>ecological metagenomes</taxon>
    </lineage>
</organism>
<reference evidence="2" key="1">
    <citation type="journal article" date="2015" name="Nature">
        <title>Complex archaea that bridge the gap between prokaryotes and eukaryotes.</title>
        <authorList>
            <person name="Spang A."/>
            <person name="Saw J.H."/>
            <person name="Jorgensen S.L."/>
            <person name="Zaremba-Niedzwiedzka K."/>
            <person name="Martijn J."/>
            <person name="Lind A.E."/>
            <person name="van Eijk R."/>
            <person name="Schleper C."/>
            <person name="Guy L."/>
            <person name="Ettema T.J."/>
        </authorList>
    </citation>
    <scope>NUCLEOTIDE SEQUENCE</scope>
</reference>